<dbReference type="Proteomes" id="UP000187203">
    <property type="component" value="Unassembled WGS sequence"/>
</dbReference>
<dbReference type="EMBL" id="AWUE01020937">
    <property type="protein sequence ID" value="OMO64547.1"/>
    <property type="molecule type" value="Genomic_DNA"/>
</dbReference>
<evidence type="ECO:0000313" key="1">
    <source>
        <dbReference type="EMBL" id="OMO64547.1"/>
    </source>
</evidence>
<feature type="non-terminal residue" evidence="1">
    <location>
        <position position="109"/>
    </location>
</feature>
<accession>A0A1R3H2J7</accession>
<comment type="caution">
    <text evidence="1">The sequence shown here is derived from an EMBL/GenBank/DDBJ whole genome shotgun (WGS) entry which is preliminary data.</text>
</comment>
<proteinExistence type="predicted"/>
<sequence>MANAAGTRNRILAYSAKITQAFNEEDGKKRKNDLLIQTATKLKVGTLTQLHQGIPPLERDQWIVFWEVIKIRGNQWFGVSLFARNFQGDSCVVAKSIKAINKSIARLLL</sequence>
<keyword evidence="2" id="KW-1185">Reference proteome</keyword>
<gene>
    <name evidence="1" type="ORF">COLO4_32018</name>
</gene>
<evidence type="ECO:0000313" key="2">
    <source>
        <dbReference type="Proteomes" id="UP000187203"/>
    </source>
</evidence>
<dbReference type="AlphaFoldDB" id="A0A1R3H2J7"/>
<organism evidence="1 2">
    <name type="scientific">Corchorus olitorius</name>
    <dbReference type="NCBI Taxonomy" id="93759"/>
    <lineage>
        <taxon>Eukaryota</taxon>
        <taxon>Viridiplantae</taxon>
        <taxon>Streptophyta</taxon>
        <taxon>Embryophyta</taxon>
        <taxon>Tracheophyta</taxon>
        <taxon>Spermatophyta</taxon>
        <taxon>Magnoliopsida</taxon>
        <taxon>eudicotyledons</taxon>
        <taxon>Gunneridae</taxon>
        <taxon>Pentapetalae</taxon>
        <taxon>rosids</taxon>
        <taxon>malvids</taxon>
        <taxon>Malvales</taxon>
        <taxon>Malvaceae</taxon>
        <taxon>Grewioideae</taxon>
        <taxon>Apeibeae</taxon>
        <taxon>Corchorus</taxon>
    </lineage>
</organism>
<name>A0A1R3H2J7_9ROSI</name>
<reference evidence="2" key="1">
    <citation type="submission" date="2013-09" db="EMBL/GenBank/DDBJ databases">
        <title>Corchorus olitorius genome sequencing.</title>
        <authorList>
            <person name="Alam M."/>
            <person name="Haque M.S."/>
            <person name="Islam M.S."/>
            <person name="Emdad E.M."/>
            <person name="Islam M.M."/>
            <person name="Ahmed B."/>
            <person name="Halim A."/>
            <person name="Hossen Q.M.M."/>
            <person name="Hossain M.Z."/>
            <person name="Ahmed R."/>
            <person name="Khan M.M."/>
            <person name="Islam R."/>
            <person name="Rashid M.M."/>
            <person name="Khan S.A."/>
            <person name="Rahman M.S."/>
            <person name="Alam M."/>
            <person name="Yahiya A.S."/>
            <person name="Khan M.S."/>
            <person name="Azam M.S."/>
            <person name="Haque T."/>
            <person name="Lashkar M.Z.H."/>
            <person name="Akhand A.I."/>
            <person name="Morshed G."/>
            <person name="Roy S."/>
            <person name="Uddin K.S."/>
            <person name="Rabeya T."/>
            <person name="Hossain A.S."/>
            <person name="Chowdhury A."/>
            <person name="Snigdha A.R."/>
            <person name="Mortoza M.S."/>
            <person name="Matin S.A."/>
            <person name="Hoque S.M.E."/>
            <person name="Islam M.K."/>
            <person name="Roy D.K."/>
            <person name="Haider R."/>
            <person name="Moosa M.M."/>
            <person name="Elias S.M."/>
            <person name="Hasan A.M."/>
            <person name="Jahan S."/>
            <person name="Shafiuddin M."/>
            <person name="Mahmood N."/>
            <person name="Shommy N.S."/>
        </authorList>
    </citation>
    <scope>NUCLEOTIDE SEQUENCE [LARGE SCALE GENOMIC DNA]</scope>
    <source>
        <strain evidence="2">cv. O-4</strain>
    </source>
</reference>
<protein>
    <submittedName>
        <fullName evidence="1">Nuclear matrix constituent protein 1-like protein-like protein</fullName>
    </submittedName>
</protein>